<gene>
    <name evidence="5" type="ORF">MGAL_10B060296</name>
</gene>
<dbReference type="EMBL" id="UYJE01005059">
    <property type="protein sequence ID" value="VDI33649.1"/>
    <property type="molecule type" value="Genomic_DNA"/>
</dbReference>
<evidence type="ECO:0000256" key="1">
    <source>
        <dbReference type="ARBA" id="ARBA00007596"/>
    </source>
</evidence>
<keyword evidence="2" id="KW-0689">Ribosomal protein</keyword>
<protein>
    <recommendedName>
        <fullName evidence="4">39S ribosomal protein L33, mitochondrial</fullName>
    </recommendedName>
</protein>
<dbReference type="InterPro" id="IPR038584">
    <property type="entry name" value="Ribosomal_bL33_sf"/>
</dbReference>
<dbReference type="GO" id="GO:1990904">
    <property type="term" value="C:ribonucleoprotein complex"/>
    <property type="evidence" value="ECO:0007669"/>
    <property type="project" value="UniProtKB-KW"/>
</dbReference>
<proteinExistence type="inferred from homology"/>
<evidence type="ECO:0000313" key="5">
    <source>
        <dbReference type="EMBL" id="VDI33649.1"/>
    </source>
</evidence>
<evidence type="ECO:0000313" key="6">
    <source>
        <dbReference type="Proteomes" id="UP000596742"/>
    </source>
</evidence>
<name>A0A8B6EGH5_MYTGA</name>
<dbReference type="OrthoDB" id="275534at2759"/>
<dbReference type="GO" id="GO:0006412">
    <property type="term" value="P:translation"/>
    <property type="evidence" value="ECO:0007669"/>
    <property type="project" value="InterPro"/>
</dbReference>
<accession>A0A8B6EGH5</accession>
<keyword evidence="3" id="KW-0687">Ribonucleoprotein</keyword>
<dbReference type="Gene3D" id="2.20.28.120">
    <property type="entry name" value="Ribosomal protein L33"/>
    <property type="match status" value="1"/>
</dbReference>
<evidence type="ECO:0000256" key="3">
    <source>
        <dbReference type="ARBA" id="ARBA00023274"/>
    </source>
</evidence>
<dbReference type="SUPFAM" id="SSF57829">
    <property type="entry name" value="Zn-binding ribosomal proteins"/>
    <property type="match status" value="1"/>
</dbReference>
<evidence type="ECO:0000256" key="2">
    <source>
        <dbReference type="ARBA" id="ARBA00022980"/>
    </source>
</evidence>
<dbReference type="Proteomes" id="UP000596742">
    <property type="component" value="Unassembled WGS sequence"/>
</dbReference>
<keyword evidence="6" id="KW-1185">Reference proteome</keyword>
<organism evidence="5 6">
    <name type="scientific">Mytilus galloprovincialis</name>
    <name type="common">Mediterranean mussel</name>
    <dbReference type="NCBI Taxonomy" id="29158"/>
    <lineage>
        <taxon>Eukaryota</taxon>
        <taxon>Metazoa</taxon>
        <taxon>Spiralia</taxon>
        <taxon>Lophotrochozoa</taxon>
        <taxon>Mollusca</taxon>
        <taxon>Bivalvia</taxon>
        <taxon>Autobranchia</taxon>
        <taxon>Pteriomorphia</taxon>
        <taxon>Mytilida</taxon>
        <taxon>Mytiloidea</taxon>
        <taxon>Mytilidae</taxon>
        <taxon>Mytilinae</taxon>
        <taxon>Mytilus</taxon>
    </lineage>
</organism>
<dbReference type="GO" id="GO:0005840">
    <property type="term" value="C:ribosome"/>
    <property type="evidence" value="ECO:0007669"/>
    <property type="project" value="UniProtKB-KW"/>
</dbReference>
<comment type="caution">
    <text evidence="5">The sequence shown here is derived from an EMBL/GenBank/DDBJ whole genome shotgun (WGS) entry which is preliminary data.</text>
</comment>
<comment type="similarity">
    <text evidence="1">Belongs to the bacterial ribosomal protein bL33 family.</text>
</comment>
<dbReference type="InterPro" id="IPR011332">
    <property type="entry name" value="Ribosomal_zn-bd"/>
</dbReference>
<reference evidence="5" key="1">
    <citation type="submission" date="2018-11" db="EMBL/GenBank/DDBJ databases">
        <authorList>
            <person name="Alioto T."/>
            <person name="Alioto T."/>
        </authorList>
    </citation>
    <scope>NUCLEOTIDE SEQUENCE</scope>
</reference>
<dbReference type="AlphaFoldDB" id="A0A8B6EGH5"/>
<evidence type="ECO:0000256" key="4">
    <source>
        <dbReference type="ARBA" id="ARBA00035436"/>
    </source>
</evidence>
<sequence>MSTTPLRIVLGKTVLVRMESLAGTGHKINRLRPKQFIGGKFEVLSHDPFVQETVLYREIKKIKTIRKLPGMHTKK</sequence>